<keyword evidence="3" id="KW-0677">Repeat</keyword>
<evidence type="ECO:0000259" key="10">
    <source>
        <dbReference type="PROSITE" id="PS50157"/>
    </source>
</evidence>
<dbReference type="InterPro" id="IPR013087">
    <property type="entry name" value="Znf_C2H2_type"/>
</dbReference>
<dbReference type="GO" id="GO:0006357">
    <property type="term" value="P:regulation of transcription by RNA polymerase II"/>
    <property type="evidence" value="ECO:0007669"/>
    <property type="project" value="TreeGrafter"/>
</dbReference>
<reference evidence="11" key="1">
    <citation type="submission" date="2021-04" db="EMBL/GenBank/DDBJ databases">
        <authorList>
            <consortium name="Molecular Ecology Group"/>
        </authorList>
    </citation>
    <scope>NUCLEOTIDE SEQUENCE</scope>
</reference>
<evidence type="ECO:0000256" key="1">
    <source>
        <dbReference type="ARBA" id="ARBA00004123"/>
    </source>
</evidence>
<dbReference type="GO" id="GO:0000978">
    <property type="term" value="F:RNA polymerase II cis-regulatory region sequence-specific DNA binding"/>
    <property type="evidence" value="ECO:0007669"/>
    <property type="project" value="TreeGrafter"/>
</dbReference>
<evidence type="ECO:0000313" key="11">
    <source>
        <dbReference type="EMBL" id="CAG5127723.1"/>
    </source>
</evidence>
<accession>A0A8S3ZE53</accession>
<dbReference type="GO" id="GO:0045893">
    <property type="term" value="P:positive regulation of DNA-templated transcription"/>
    <property type="evidence" value="ECO:0007669"/>
    <property type="project" value="UniProtKB-ARBA"/>
</dbReference>
<comment type="caution">
    <text evidence="11">The sequence shown here is derived from an EMBL/GenBank/DDBJ whole genome shotgun (WGS) entry which is preliminary data.</text>
</comment>
<dbReference type="PANTHER" id="PTHR24404">
    <property type="entry name" value="ZINC FINGER PROTEIN"/>
    <property type="match status" value="1"/>
</dbReference>
<dbReference type="SUPFAM" id="SSF57667">
    <property type="entry name" value="beta-beta-alpha zinc fingers"/>
    <property type="match status" value="2"/>
</dbReference>
<dbReference type="Pfam" id="PF00096">
    <property type="entry name" value="zf-C2H2"/>
    <property type="match status" value="2"/>
</dbReference>
<dbReference type="PROSITE" id="PS00028">
    <property type="entry name" value="ZINC_FINGER_C2H2_1"/>
    <property type="match status" value="1"/>
</dbReference>
<keyword evidence="6" id="KW-0238">DNA-binding</keyword>
<evidence type="ECO:0000256" key="9">
    <source>
        <dbReference type="SAM" id="MobiDB-lite"/>
    </source>
</evidence>
<proteinExistence type="predicted"/>
<dbReference type="EMBL" id="CAJHNH020002773">
    <property type="protein sequence ID" value="CAG5127723.1"/>
    <property type="molecule type" value="Genomic_DNA"/>
</dbReference>
<feature type="domain" description="C2H2-type" evidence="10">
    <location>
        <begin position="255"/>
        <end position="282"/>
    </location>
</feature>
<organism evidence="11 12">
    <name type="scientific">Candidula unifasciata</name>
    <dbReference type="NCBI Taxonomy" id="100452"/>
    <lineage>
        <taxon>Eukaryota</taxon>
        <taxon>Metazoa</taxon>
        <taxon>Spiralia</taxon>
        <taxon>Lophotrochozoa</taxon>
        <taxon>Mollusca</taxon>
        <taxon>Gastropoda</taxon>
        <taxon>Heterobranchia</taxon>
        <taxon>Euthyneura</taxon>
        <taxon>Panpulmonata</taxon>
        <taxon>Eupulmonata</taxon>
        <taxon>Stylommatophora</taxon>
        <taxon>Helicina</taxon>
        <taxon>Helicoidea</taxon>
        <taxon>Geomitridae</taxon>
        <taxon>Candidula</taxon>
    </lineage>
</organism>
<keyword evidence="12" id="KW-1185">Reference proteome</keyword>
<dbReference type="GO" id="GO:0005634">
    <property type="term" value="C:nucleus"/>
    <property type="evidence" value="ECO:0007669"/>
    <property type="project" value="UniProtKB-SubCell"/>
</dbReference>
<dbReference type="PANTHER" id="PTHR24404:SF81">
    <property type="entry name" value="C2H2-TYPE DOMAIN-CONTAINING PROTEIN"/>
    <property type="match status" value="1"/>
</dbReference>
<dbReference type="FunFam" id="3.30.160.60:FF:001732">
    <property type="entry name" value="Zgc:162936"/>
    <property type="match status" value="1"/>
</dbReference>
<dbReference type="Gene3D" id="3.30.160.60">
    <property type="entry name" value="Classic Zinc Finger"/>
    <property type="match status" value="3"/>
</dbReference>
<dbReference type="PROSITE" id="PS50157">
    <property type="entry name" value="ZINC_FINGER_C2H2_2"/>
    <property type="match status" value="2"/>
</dbReference>
<evidence type="ECO:0000256" key="7">
    <source>
        <dbReference type="ARBA" id="ARBA00023242"/>
    </source>
</evidence>
<evidence type="ECO:0000256" key="3">
    <source>
        <dbReference type="ARBA" id="ARBA00022737"/>
    </source>
</evidence>
<evidence type="ECO:0000313" key="12">
    <source>
        <dbReference type="Proteomes" id="UP000678393"/>
    </source>
</evidence>
<evidence type="ECO:0000256" key="6">
    <source>
        <dbReference type="ARBA" id="ARBA00023125"/>
    </source>
</evidence>
<protein>
    <recommendedName>
        <fullName evidence="10">C2H2-type domain-containing protein</fullName>
    </recommendedName>
</protein>
<name>A0A8S3ZE53_9EUPU</name>
<sequence length="459" mass="50634">MERPRLLQENERSFIHPALRPQLGGNNSHTCGIRPGNEVRIPANVNPSTLTSSAAMTPCSSTLPLATTFQGLQLPSIPPNGLNLGMLSAMTNLAAVSNSVHATNAALPSQLLPYPGMFPNHEELRYLSMAQIQAANQAHLAGEVAKLKPPFLTRNYLELAMLVCNTFRGKLFPCPHCRYVTDRRNNLKRHIATMHQACDKQLECCGVTFSTKASLREHITIFHHNGYSCPFCGRRFCRKALLKRHLSVHSGQKDYTCPSCDYATSHKSNLERHKRIHARLQILGASGLDESESHSCKIFQENDTRMGTPSLAQAFPKDHLFRNSFSTSMAESWADKLRDGTFRGSTTNNVDDQDDCEIDIDDDNDDDDDDDSDVIIDACSDDSRDVDSQPVSTTLRLNIKPEVTNLPVNLVTPTNARACAAATMAARLTNGFLPYSVAAMLPAVSDRSASKTSKETNMF</sequence>
<dbReference type="InterPro" id="IPR050589">
    <property type="entry name" value="Ikaros_C2H2-ZF"/>
</dbReference>
<dbReference type="GO" id="GO:0005694">
    <property type="term" value="C:chromosome"/>
    <property type="evidence" value="ECO:0007669"/>
    <property type="project" value="UniProtKB-ARBA"/>
</dbReference>
<evidence type="ECO:0000256" key="2">
    <source>
        <dbReference type="ARBA" id="ARBA00022723"/>
    </source>
</evidence>
<dbReference type="Proteomes" id="UP000678393">
    <property type="component" value="Unassembled WGS sequence"/>
</dbReference>
<dbReference type="SMART" id="SM00355">
    <property type="entry name" value="ZnF_C2H2"/>
    <property type="match status" value="4"/>
</dbReference>
<feature type="compositionally biased region" description="Acidic residues" evidence="9">
    <location>
        <begin position="351"/>
        <end position="370"/>
    </location>
</feature>
<comment type="subcellular location">
    <subcellularLocation>
        <location evidence="1">Nucleus</location>
    </subcellularLocation>
</comment>
<evidence type="ECO:0000256" key="8">
    <source>
        <dbReference type="PROSITE-ProRule" id="PRU00042"/>
    </source>
</evidence>
<dbReference type="GO" id="GO:0008270">
    <property type="term" value="F:zinc ion binding"/>
    <property type="evidence" value="ECO:0007669"/>
    <property type="project" value="UniProtKB-KW"/>
</dbReference>
<keyword evidence="7" id="KW-0539">Nucleus</keyword>
<feature type="region of interest" description="Disordered" evidence="9">
    <location>
        <begin position="340"/>
        <end position="370"/>
    </location>
</feature>
<keyword evidence="2" id="KW-0479">Metal-binding</keyword>
<gene>
    <name evidence="11" type="ORF">CUNI_LOCUS13281</name>
</gene>
<evidence type="ECO:0000256" key="4">
    <source>
        <dbReference type="ARBA" id="ARBA00022771"/>
    </source>
</evidence>
<keyword evidence="5" id="KW-0862">Zinc</keyword>
<feature type="domain" description="C2H2-type" evidence="10">
    <location>
        <begin position="227"/>
        <end position="254"/>
    </location>
</feature>
<dbReference type="AlphaFoldDB" id="A0A8S3ZE53"/>
<dbReference type="InterPro" id="IPR036236">
    <property type="entry name" value="Znf_C2H2_sf"/>
</dbReference>
<dbReference type="GO" id="GO:0003700">
    <property type="term" value="F:DNA-binding transcription factor activity"/>
    <property type="evidence" value="ECO:0007669"/>
    <property type="project" value="TreeGrafter"/>
</dbReference>
<keyword evidence="4 8" id="KW-0863">Zinc-finger</keyword>
<evidence type="ECO:0000256" key="5">
    <source>
        <dbReference type="ARBA" id="ARBA00022833"/>
    </source>
</evidence>
<dbReference type="OrthoDB" id="3561125at2759"/>
<dbReference type="Pfam" id="PF13909">
    <property type="entry name" value="zf-H2C2_5"/>
    <property type="match status" value="1"/>
</dbReference>